<keyword evidence="2" id="KW-1185">Reference proteome</keyword>
<organism evidence="1 2">
    <name type="scientific">Datura stramonium</name>
    <name type="common">Jimsonweed</name>
    <name type="synonym">Common thornapple</name>
    <dbReference type="NCBI Taxonomy" id="4076"/>
    <lineage>
        <taxon>Eukaryota</taxon>
        <taxon>Viridiplantae</taxon>
        <taxon>Streptophyta</taxon>
        <taxon>Embryophyta</taxon>
        <taxon>Tracheophyta</taxon>
        <taxon>Spermatophyta</taxon>
        <taxon>Magnoliopsida</taxon>
        <taxon>eudicotyledons</taxon>
        <taxon>Gunneridae</taxon>
        <taxon>Pentapetalae</taxon>
        <taxon>asterids</taxon>
        <taxon>lamiids</taxon>
        <taxon>Solanales</taxon>
        <taxon>Solanaceae</taxon>
        <taxon>Solanoideae</taxon>
        <taxon>Datureae</taxon>
        <taxon>Datura</taxon>
    </lineage>
</organism>
<comment type="caution">
    <text evidence="1">The sequence shown here is derived from an EMBL/GenBank/DDBJ whole genome shotgun (WGS) entry which is preliminary data.</text>
</comment>
<reference evidence="1 2" key="1">
    <citation type="journal article" date="2021" name="BMC Genomics">
        <title>Datura genome reveals duplications of psychoactive alkaloid biosynthetic genes and high mutation rate following tissue culture.</title>
        <authorList>
            <person name="Rajewski A."/>
            <person name="Carter-House D."/>
            <person name="Stajich J."/>
            <person name="Litt A."/>
        </authorList>
    </citation>
    <scope>NUCLEOTIDE SEQUENCE [LARGE SCALE GENOMIC DNA]</scope>
    <source>
        <strain evidence="1">AR-01</strain>
    </source>
</reference>
<sequence>MIPGPLKQESARCNGRHEEKCLFKPVFLGFHPIILRHKFESLGVFLQGKECFPIQ</sequence>
<evidence type="ECO:0000313" key="2">
    <source>
        <dbReference type="Proteomes" id="UP000823775"/>
    </source>
</evidence>
<proteinExistence type="predicted"/>
<dbReference type="Proteomes" id="UP000823775">
    <property type="component" value="Unassembled WGS sequence"/>
</dbReference>
<gene>
    <name evidence="1" type="ORF">HAX54_028183</name>
</gene>
<name>A0ABS8S9E1_DATST</name>
<accession>A0ABS8S9E1</accession>
<evidence type="ECO:0000313" key="1">
    <source>
        <dbReference type="EMBL" id="MCD7455457.1"/>
    </source>
</evidence>
<feature type="non-terminal residue" evidence="1">
    <location>
        <position position="55"/>
    </location>
</feature>
<protein>
    <submittedName>
        <fullName evidence="1">Uncharacterized protein</fullName>
    </submittedName>
</protein>
<dbReference type="EMBL" id="JACEIK010000345">
    <property type="protein sequence ID" value="MCD7455457.1"/>
    <property type="molecule type" value="Genomic_DNA"/>
</dbReference>